<dbReference type="AlphaFoldDB" id="A9VBX1"/>
<protein>
    <recommendedName>
        <fullName evidence="12">Acyl-CoA dehydrogenase</fullName>
    </recommendedName>
</protein>
<keyword evidence="4 6" id="KW-0274">FAD</keyword>
<dbReference type="InterPro" id="IPR050741">
    <property type="entry name" value="Acyl-CoA_dehydrogenase"/>
</dbReference>
<evidence type="ECO:0000256" key="3">
    <source>
        <dbReference type="ARBA" id="ARBA00022630"/>
    </source>
</evidence>
<evidence type="ECO:0000256" key="4">
    <source>
        <dbReference type="ARBA" id="ARBA00022827"/>
    </source>
</evidence>
<dbReference type="STRING" id="81824.A9VBX1"/>
<feature type="domain" description="Acyl-CoA oxidase/dehydrogenase middle" evidence="8">
    <location>
        <begin position="117"/>
        <end position="213"/>
    </location>
</feature>
<name>A9VBX1_MONBE</name>
<evidence type="ECO:0000259" key="9">
    <source>
        <dbReference type="Pfam" id="PF02771"/>
    </source>
</evidence>
<dbReference type="Pfam" id="PF00441">
    <property type="entry name" value="Acyl-CoA_dh_1"/>
    <property type="match status" value="1"/>
</dbReference>
<dbReference type="Gene3D" id="2.40.110.10">
    <property type="entry name" value="Butyryl-CoA Dehydrogenase, subunit A, domain 2"/>
    <property type="match status" value="1"/>
</dbReference>
<dbReference type="Pfam" id="PF02771">
    <property type="entry name" value="Acyl-CoA_dh_N"/>
    <property type="match status" value="1"/>
</dbReference>
<comment type="similarity">
    <text evidence="2 6">Belongs to the acyl-CoA dehydrogenase family.</text>
</comment>
<dbReference type="GO" id="GO:0005737">
    <property type="term" value="C:cytoplasm"/>
    <property type="evidence" value="ECO:0000318"/>
    <property type="project" value="GO_Central"/>
</dbReference>
<evidence type="ECO:0000256" key="2">
    <source>
        <dbReference type="ARBA" id="ARBA00009347"/>
    </source>
</evidence>
<feature type="domain" description="Acyl-CoA dehydrogenase/oxidase C-terminal" evidence="7">
    <location>
        <begin position="225"/>
        <end position="372"/>
    </location>
</feature>
<dbReference type="FunFam" id="2.40.110.10:FF:000043">
    <property type="entry name" value="Acyl CoA DeHydrogenase"/>
    <property type="match status" value="1"/>
</dbReference>
<dbReference type="SUPFAM" id="SSF56645">
    <property type="entry name" value="Acyl-CoA dehydrogenase NM domain-like"/>
    <property type="match status" value="1"/>
</dbReference>
<dbReference type="KEGG" id="mbr:MONBRDRAFT_29714"/>
<keyword evidence="3 6" id="KW-0285">Flavoprotein</keyword>
<dbReference type="InterPro" id="IPR013786">
    <property type="entry name" value="AcylCoA_DH/ox_N"/>
</dbReference>
<dbReference type="InterPro" id="IPR037069">
    <property type="entry name" value="AcylCoA_DH/ox_N_sf"/>
</dbReference>
<dbReference type="InterPro" id="IPR006091">
    <property type="entry name" value="Acyl-CoA_Oxase/DH_mid-dom"/>
</dbReference>
<sequence>MTDDQKALDELSKRFAVEKIAPVAAHHDETGEFPWDIIREAHGLGLMNVHIPEEFGGLGLGGVDCCIIAENLAYGCSGISTAIGGPTLAESPLLVGANTEQKKKYLGRMTEEPLIAAYCVTEPGCGSDVNGVQTSAVQKGDDWVINGNKMWITGAGHANWFFVLARTDKDAKASKAFTGFIVDGDTPGITLGRKEDNMGQRASDTRAVTFEDVVVPKENVLGEVGKGFLLAMKAFDITRPEVGAGAVGLAQRALDEATKYSLERKTFGVPIAKHQAVAHMLADMEINTQAARWLTLRGAWELDQGRPPTFYASQAKAFAADNAIRCARDAVQIFGGNGYSRSMPVEKLVRDAAIFNIYEGTGQIQREIISRTHLQNAMNGSIPI</sequence>
<dbReference type="InParanoid" id="A9VBX1"/>
<dbReference type="GO" id="GO:0005739">
    <property type="term" value="C:mitochondrion"/>
    <property type="evidence" value="ECO:0000318"/>
    <property type="project" value="GO_Central"/>
</dbReference>
<evidence type="ECO:0008006" key="12">
    <source>
        <dbReference type="Google" id="ProtNLM"/>
    </source>
</evidence>
<feature type="domain" description="Acyl-CoA dehydrogenase/oxidase N-terminal" evidence="9">
    <location>
        <begin position="2"/>
        <end position="111"/>
    </location>
</feature>
<dbReference type="InterPro" id="IPR036250">
    <property type="entry name" value="AcylCo_DH-like_C"/>
</dbReference>
<accession>A9VBX1</accession>
<organism evidence="10 11">
    <name type="scientific">Monosiga brevicollis</name>
    <name type="common">Choanoflagellate</name>
    <dbReference type="NCBI Taxonomy" id="81824"/>
    <lineage>
        <taxon>Eukaryota</taxon>
        <taxon>Choanoflagellata</taxon>
        <taxon>Craspedida</taxon>
        <taxon>Salpingoecidae</taxon>
        <taxon>Monosiga</taxon>
    </lineage>
</organism>
<dbReference type="GO" id="GO:0050660">
    <property type="term" value="F:flavin adenine dinucleotide binding"/>
    <property type="evidence" value="ECO:0007669"/>
    <property type="project" value="InterPro"/>
</dbReference>
<dbReference type="RefSeq" id="XP_001750178.1">
    <property type="nucleotide sequence ID" value="XM_001750126.1"/>
</dbReference>
<dbReference type="eggNOG" id="KOG0140">
    <property type="taxonomic scope" value="Eukaryota"/>
</dbReference>
<evidence type="ECO:0000256" key="1">
    <source>
        <dbReference type="ARBA" id="ARBA00001974"/>
    </source>
</evidence>
<keyword evidence="5 6" id="KW-0560">Oxidoreductase</keyword>
<dbReference type="PIRSF" id="PIRSF016578">
    <property type="entry name" value="HsaA"/>
    <property type="match status" value="1"/>
</dbReference>
<dbReference type="Pfam" id="PF02770">
    <property type="entry name" value="Acyl-CoA_dh_M"/>
    <property type="match status" value="1"/>
</dbReference>
<dbReference type="OMA" id="QGFYGLM"/>
<dbReference type="FunFam" id="1.20.140.10:FF:000011">
    <property type="entry name" value="Medium-chain specific acyl-CoA dehydrogenase, mitochondrial"/>
    <property type="match status" value="1"/>
</dbReference>
<evidence type="ECO:0000256" key="5">
    <source>
        <dbReference type="ARBA" id="ARBA00023002"/>
    </source>
</evidence>
<dbReference type="PANTHER" id="PTHR48083:SF2">
    <property type="entry name" value="MEDIUM-CHAIN SPECIFIC ACYL-COA DEHYDROGENASE, MITOCHONDRIAL"/>
    <property type="match status" value="1"/>
</dbReference>
<dbReference type="EMBL" id="CH991578">
    <property type="protein sequence ID" value="EDQ85008.1"/>
    <property type="molecule type" value="Genomic_DNA"/>
</dbReference>
<dbReference type="GeneID" id="5895474"/>
<dbReference type="InterPro" id="IPR009075">
    <property type="entry name" value="AcylCo_DH/oxidase_C"/>
</dbReference>
<dbReference type="InterPro" id="IPR046373">
    <property type="entry name" value="Acyl-CoA_Oxase/DH_mid-dom_sf"/>
</dbReference>
<evidence type="ECO:0000313" key="10">
    <source>
        <dbReference type="EMBL" id="EDQ85008.1"/>
    </source>
</evidence>
<dbReference type="FunFam" id="1.10.540.10:FF:000010">
    <property type="entry name" value="Medium-chain specific acyl-CoA dehydrogenase, mitochondrial"/>
    <property type="match status" value="1"/>
</dbReference>
<dbReference type="Gene3D" id="1.20.140.10">
    <property type="entry name" value="Butyryl-CoA Dehydrogenase, subunit A, domain 3"/>
    <property type="match status" value="1"/>
</dbReference>
<dbReference type="GO" id="GO:0070991">
    <property type="term" value="F:medium-chain fatty acyl-CoA dehydrogenase activity"/>
    <property type="evidence" value="ECO:0000318"/>
    <property type="project" value="GO_Central"/>
</dbReference>
<evidence type="ECO:0000256" key="6">
    <source>
        <dbReference type="RuleBase" id="RU362125"/>
    </source>
</evidence>
<dbReference type="PANTHER" id="PTHR48083">
    <property type="entry name" value="MEDIUM-CHAIN SPECIFIC ACYL-COA DEHYDROGENASE, MITOCHONDRIAL-RELATED"/>
    <property type="match status" value="1"/>
</dbReference>
<comment type="cofactor">
    <cofactor evidence="1 6">
        <name>FAD</name>
        <dbReference type="ChEBI" id="CHEBI:57692"/>
    </cofactor>
</comment>
<proteinExistence type="inferred from homology"/>
<gene>
    <name evidence="10" type="ORF">MONBRDRAFT_29714</name>
</gene>
<dbReference type="InterPro" id="IPR009100">
    <property type="entry name" value="AcylCoA_DH/oxidase_NM_dom_sf"/>
</dbReference>
<dbReference type="Proteomes" id="UP000001357">
    <property type="component" value="Unassembled WGS sequence"/>
</dbReference>
<dbReference type="Gene3D" id="1.10.540.10">
    <property type="entry name" value="Acyl-CoA dehydrogenase/oxidase, N-terminal domain"/>
    <property type="match status" value="1"/>
</dbReference>
<dbReference type="SUPFAM" id="SSF47203">
    <property type="entry name" value="Acyl-CoA dehydrogenase C-terminal domain-like"/>
    <property type="match status" value="1"/>
</dbReference>
<evidence type="ECO:0000259" key="8">
    <source>
        <dbReference type="Pfam" id="PF02770"/>
    </source>
</evidence>
<reference evidence="10 11" key="1">
    <citation type="journal article" date="2008" name="Nature">
        <title>The genome of the choanoflagellate Monosiga brevicollis and the origin of metazoans.</title>
        <authorList>
            <consortium name="JGI Sequencing"/>
            <person name="King N."/>
            <person name="Westbrook M.J."/>
            <person name="Young S.L."/>
            <person name="Kuo A."/>
            <person name="Abedin M."/>
            <person name="Chapman J."/>
            <person name="Fairclough S."/>
            <person name="Hellsten U."/>
            <person name="Isogai Y."/>
            <person name="Letunic I."/>
            <person name="Marr M."/>
            <person name="Pincus D."/>
            <person name="Putnam N."/>
            <person name="Rokas A."/>
            <person name="Wright K.J."/>
            <person name="Zuzow R."/>
            <person name="Dirks W."/>
            <person name="Good M."/>
            <person name="Goodstein D."/>
            <person name="Lemons D."/>
            <person name="Li W."/>
            <person name="Lyons J.B."/>
            <person name="Morris A."/>
            <person name="Nichols S."/>
            <person name="Richter D.J."/>
            <person name="Salamov A."/>
            <person name="Bork P."/>
            <person name="Lim W.A."/>
            <person name="Manning G."/>
            <person name="Miller W.T."/>
            <person name="McGinnis W."/>
            <person name="Shapiro H."/>
            <person name="Tjian R."/>
            <person name="Grigoriev I.V."/>
            <person name="Rokhsar D."/>
        </authorList>
    </citation>
    <scope>NUCLEOTIDE SEQUENCE [LARGE SCALE GENOMIC DNA]</scope>
    <source>
        <strain evidence="11">MX1 / ATCC 50154</strain>
    </source>
</reference>
<keyword evidence="11" id="KW-1185">Reference proteome</keyword>
<evidence type="ECO:0000313" key="11">
    <source>
        <dbReference type="Proteomes" id="UP000001357"/>
    </source>
</evidence>
<dbReference type="GO" id="GO:0051793">
    <property type="term" value="P:medium-chain fatty acid catabolic process"/>
    <property type="evidence" value="ECO:0000318"/>
    <property type="project" value="GO_Central"/>
</dbReference>
<evidence type="ECO:0000259" key="7">
    <source>
        <dbReference type="Pfam" id="PF00441"/>
    </source>
</evidence>